<feature type="domain" description="Dienelactone hydrolase" evidence="1">
    <location>
        <begin position="36"/>
        <end position="252"/>
    </location>
</feature>
<dbReference type="InterPro" id="IPR002925">
    <property type="entry name" value="Dienelactn_hydro"/>
</dbReference>
<dbReference type="PANTHER" id="PTHR47668:SF1">
    <property type="entry name" value="DIENELACTONE HYDROLASE DOMAIN-CONTAINING PROTEIN-RELATED"/>
    <property type="match status" value="1"/>
</dbReference>
<comment type="caution">
    <text evidence="2">The sequence shown here is derived from an EMBL/GenBank/DDBJ whole genome shotgun (WGS) entry which is preliminary data.</text>
</comment>
<organism evidence="2 3">
    <name type="scientific">Rhizoclosmatium globosum</name>
    <dbReference type="NCBI Taxonomy" id="329046"/>
    <lineage>
        <taxon>Eukaryota</taxon>
        <taxon>Fungi</taxon>
        <taxon>Fungi incertae sedis</taxon>
        <taxon>Chytridiomycota</taxon>
        <taxon>Chytridiomycota incertae sedis</taxon>
        <taxon>Chytridiomycetes</taxon>
        <taxon>Chytridiales</taxon>
        <taxon>Chytriomycetaceae</taxon>
        <taxon>Rhizoclosmatium</taxon>
    </lineage>
</organism>
<keyword evidence="3" id="KW-1185">Reference proteome</keyword>
<protein>
    <submittedName>
        <fullName evidence="2">Alpha/beta-hydrolase</fullName>
    </submittedName>
</protein>
<dbReference type="EMBL" id="MCGO01000013">
    <property type="protein sequence ID" value="ORY47793.1"/>
    <property type="molecule type" value="Genomic_DNA"/>
</dbReference>
<dbReference type="SUPFAM" id="SSF53474">
    <property type="entry name" value="alpha/beta-Hydrolases"/>
    <property type="match status" value="1"/>
</dbReference>
<dbReference type="Pfam" id="PF01738">
    <property type="entry name" value="DLH"/>
    <property type="match status" value="1"/>
</dbReference>
<dbReference type="Proteomes" id="UP000193642">
    <property type="component" value="Unassembled WGS sequence"/>
</dbReference>
<evidence type="ECO:0000259" key="1">
    <source>
        <dbReference type="Pfam" id="PF01738"/>
    </source>
</evidence>
<evidence type="ECO:0000313" key="2">
    <source>
        <dbReference type="EMBL" id="ORY47793.1"/>
    </source>
</evidence>
<accession>A0A1Y2CLB6</accession>
<gene>
    <name evidence="2" type="ORF">BCR33DRAFT_714861</name>
</gene>
<reference evidence="2 3" key="1">
    <citation type="submission" date="2016-07" db="EMBL/GenBank/DDBJ databases">
        <title>Pervasive Adenine N6-methylation of Active Genes in Fungi.</title>
        <authorList>
            <consortium name="DOE Joint Genome Institute"/>
            <person name="Mondo S.J."/>
            <person name="Dannebaum R.O."/>
            <person name="Kuo R.C."/>
            <person name="Labutti K."/>
            <person name="Haridas S."/>
            <person name="Kuo A."/>
            <person name="Salamov A."/>
            <person name="Ahrendt S.R."/>
            <person name="Lipzen A."/>
            <person name="Sullivan W."/>
            <person name="Andreopoulos W.B."/>
            <person name="Clum A."/>
            <person name="Lindquist E."/>
            <person name="Daum C."/>
            <person name="Ramamoorthy G.K."/>
            <person name="Gryganskyi A."/>
            <person name="Culley D."/>
            <person name="Magnuson J.K."/>
            <person name="James T.Y."/>
            <person name="O'Malley M.A."/>
            <person name="Stajich J.E."/>
            <person name="Spatafora J.W."/>
            <person name="Visel A."/>
            <person name="Grigoriev I.V."/>
        </authorList>
    </citation>
    <scope>NUCLEOTIDE SEQUENCE [LARGE SCALE GENOMIC DNA]</scope>
    <source>
        <strain evidence="2 3">JEL800</strain>
    </source>
</reference>
<dbReference type="OrthoDB" id="2147163at2759"/>
<evidence type="ECO:0000313" key="3">
    <source>
        <dbReference type="Proteomes" id="UP000193642"/>
    </source>
</evidence>
<name>A0A1Y2CLB6_9FUNG</name>
<dbReference type="Gene3D" id="3.40.50.1820">
    <property type="entry name" value="alpha/beta hydrolase"/>
    <property type="match status" value="1"/>
</dbReference>
<sequence>MTATLVPACCNVPAVSATYEPTGSTIHLLTTETNDYYVAPAAPTNKAVIFVHDAFGVSPQAKQATDLLAKALKVHAILPDFYHNRKVPFAEGRESIIQFIGQYGNYDKIVKADLIAVVKWLKETHGVDSVAVVGLCWGGLIVFRLGGDAGSEGLEAIKGIATAHPSMLDPAYGAKLQVPVALLPSKDEDAKLMEDVFEAVSKNPKASEKSIHQRFDDMHHGWVGARGDYTIEQQKERATEALNIIASFFRTVF</sequence>
<proteinExistence type="predicted"/>
<keyword evidence="2" id="KW-0378">Hydrolase</keyword>
<dbReference type="InterPro" id="IPR029058">
    <property type="entry name" value="AB_hydrolase_fold"/>
</dbReference>
<dbReference type="AlphaFoldDB" id="A0A1Y2CLB6"/>
<dbReference type="GO" id="GO:0016787">
    <property type="term" value="F:hydrolase activity"/>
    <property type="evidence" value="ECO:0007669"/>
    <property type="project" value="UniProtKB-KW"/>
</dbReference>
<dbReference type="STRING" id="329046.A0A1Y2CLB6"/>
<dbReference type="PANTHER" id="PTHR47668">
    <property type="entry name" value="DIENELACTONE HYDROLASE FAMILY PROTEIN (AFU_ORTHOLOGUE AFUA_6G01940)"/>
    <property type="match status" value="1"/>
</dbReference>